<keyword evidence="2" id="KW-1185">Reference proteome</keyword>
<organism evidence="1 2">
    <name type="scientific">Clonostachys byssicola</name>
    <dbReference type="NCBI Taxonomy" id="160290"/>
    <lineage>
        <taxon>Eukaryota</taxon>
        <taxon>Fungi</taxon>
        <taxon>Dikarya</taxon>
        <taxon>Ascomycota</taxon>
        <taxon>Pezizomycotina</taxon>
        <taxon>Sordariomycetes</taxon>
        <taxon>Hypocreomycetidae</taxon>
        <taxon>Hypocreales</taxon>
        <taxon>Bionectriaceae</taxon>
        <taxon>Clonostachys</taxon>
    </lineage>
</organism>
<dbReference type="EMBL" id="CABFNO020001469">
    <property type="protein sequence ID" value="CAG9990225.1"/>
    <property type="molecule type" value="Genomic_DNA"/>
</dbReference>
<proteinExistence type="predicted"/>
<evidence type="ECO:0000313" key="2">
    <source>
        <dbReference type="Proteomes" id="UP000754883"/>
    </source>
</evidence>
<dbReference type="Proteomes" id="UP000754883">
    <property type="component" value="Unassembled WGS sequence"/>
</dbReference>
<name>A0A9N9UMI2_9HYPO</name>
<accession>A0A9N9UMI2</accession>
<comment type="caution">
    <text evidence="1">The sequence shown here is derived from an EMBL/GenBank/DDBJ whole genome shotgun (WGS) entry which is preliminary data.</text>
</comment>
<protein>
    <submittedName>
        <fullName evidence="1">Uncharacterized protein</fullName>
    </submittedName>
</protein>
<dbReference type="AlphaFoldDB" id="A0A9N9UMI2"/>
<reference evidence="2" key="1">
    <citation type="submission" date="2019-06" db="EMBL/GenBank/DDBJ databases">
        <authorList>
            <person name="Broberg M."/>
        </authorList>
    </citation>
    <scope>NUCLEOTIDE SEQUENCE [LARGE SCALE GENOMIC DNA]</scope>
</reference>
<reference evidence="1 2" key="2">
    <citation type="submission" date="2021-10" db="EMBL/GenBank/DDBJ databases">
        <authorList>
            <person name="Piombo E."/>
        </authorList>
    </citation>
    <scope>NUCLEOTIDE SEQUENCE [LARGE SCALE GENOMIC DNA]</scope>
</reference>
<gene>
    <name evidence="1" type="ORF">CBYS24578_00012455</name>
</gene>
<sequence length="124" mass="13885">MAAKKECLIWAWRRDVEYELVATYVEMLDGLEEVYQRPWADGCWVEGEVAGTNANSIWLGAEVIFSTKRSTDLLPDLWMDNPAYAPIGHGLCEERKVGAGCMITDVRQMVGRKEPVTAYTPSVG</sequence>
<evidence type="ECO:0000313" key="1">
    <source>
        <dbReference type="EMBL" id="CAG9990225.1"/>
    </source>
</evidence>